<dbReference type="InterPro" id="IPR034015">
    <property type="entry name" value="M1_LTA4H"/>
</dbReference>
<evidence type="ECO:0000256" key="2">
    <source>
        <dbReference type="PIRSR" id="PIRSR634015-3"/>
    </source>
</evidence>
<dbReference type="RefSeq" id="WP_166918063.1">
    <property type="nucleotide sequence ID" value="NZ_JAASRN010000001.1"/>
</dbReference>
<dbReference type="EMBL" id="JAASRN010000001">
    <property type="protein sequence ID" value="NIK72757.1"/>
    <property type="molecule type" value="Genomic_DNA"/>
</dbReference>
<protein>
    <recommendedName>
        <fullName evidence="3">Peptidase M1 membrane alanine aminopeptidase domain-containing protein</fullName>
    </recommendedName>
</protein>
<dbReference type="InterPro" id="IPR027268">
    <property type="entry name" value="Peptidase_M4/M1_CTD_sf"/>
</dbReference>
<dbReference type="InterPro" id="IPR014782">
    <property type="entry name" value="Peptidase_M1_dom"/>
</dbReference>
<feature type="active site" description="Proton acceptor" evidence="1">
    <location>
        <position position="355"/>
    </location>
</feature>
<sequence>MKKHIFLLLLSGILYLPNVFAQRPGYWQQRAEYIMDIDFDVEKHRFKGKQKLIYYNNSPDELDRVFYHLYFNAFQPGSMMDVRSRTIMDPDPRVRDRIAKLKADEIGYHKILSLKQNGKPLNYEVVGTVLEVQLAEPIKPGKKAVFEMEFESQVPVQIRRSGRNNAEGIAYSMTQWYPKMAEYDEQGWHAHPYIGREFYGVWGSFDVTIHIDSSYVVAATGVLQNPQEIGHGYEDKNQALKRPKGNKLHWHFKAENVHDFAWAADPDYQHTTAQVPGGPTLHFFFQADANQSGNWDKLPGYMIEAFQIMNREFGQYPYPVFSFVQGGDGGMEYPMLTLIVGRGSLDRLVGVATHEFIHNWYYGILGTNEALYPWMDEGFTSFAEDYVFDKIMGIHSPNPFKSSYDSYFRLVQYGLQEPLSTHADHYNTNMAYSIASYSMGAIFLRQLSYIIGEEAFRKGMLDYFNTWKFKHPTPNDFIRIMEKASGLELDWYKEYWIYSTKHIDYAIDKVVSKGTKTEITLRRVKEMPMPIDLHVTLASGEKHIFHIPLQIMRGAKKGNTQNYHVEADWGWVYPTYTFEIPFPIDNIRQIVIDPEEYMADIDRSNNAYPADSSLDARGR</sequence>
<comment type="caution">
    <text evidence="4">The sequence shown here is derived from an EMBL/GenBank/DDBJ whole genome shotgun (WGS) entry which is preliminary data.</text>
</comment>
<dbReference type="Pfam" id="PF01433">
    <property type="entry name" value="Peptidase_M1"/>
    <property type="match status" value="1"/>
</dbReference>
<dbReference type="SUPFAM" id="SSF55486">
    <property type="entry name" value="Metalloproteases ('zincins'), catalytic domain"/>
    <property type="match status" value="1"/>
</dbReference>
<dbReference type="PANTHER" id="PTHR45726:SF3">
    <property type="entry name" value="LEUKOTRIENE A-4 HYDROLASE"/>
    <property type="match status" value="1"/>
</dbReference>
<accession>A0A846MN13</accession>
<dbReference type="Gene3D" id="1.10.390.10">
    <property type="entry name" value="Neutral Protease Domain 2"/>
    <property type="match status" value="1"/>
</dbReference>
<dbReference type="GO" id="GO:0008237">
    <property type="term" value="F:metallopeptidase activity"/>
    <property type="evidence" value="ECO:0007669"/>
    <property type="project" value="InterPro"/>
</dbReference>
<feature type="binding site" evidence="2">
    <location>
        <position position="358"/>
    </location>
    <ligand>
        <name>Zn(2+)</name>
        <dbReference type="ChEBI" id="CHEBI:29105"/>
        <note>catalytic</note>
    </ligand>
</feature>
<dbReference type="PANTHER" id="PTHR45726">
    <property type="entry name" value="LEUKOTRIENE A-4 HYDROLASE"/>
    <property type="match status" value="1"/>
</dbReference>
<evidence type="ECO:0000259" key="3">
    <source>
        <dbReference type="Pfam" id="PF01433"/>
    </source>
</evidence>
<dbReference type="AlphaFoldDB" id="A0A846MN13"/>
<organism evidence="4 5">
    <name type="scientific">Thermonema lapsum</name>
    <dbReference type="NCBI Taxonomy" id="28195"/>
    <lineage>
        <taxon>Bacteria</taxon>
        <taxon>Pseudomonadati</taxon>
        <taxon>Bacteroidota</taxon>
        <taxon>Cytophagia</taxon>
        <taxon>Cytophagales</taxon>
        <taxon>Thermonemataceae</taxon>
        <taxon>Thermonema</taxon>
    </lineage>
</organism>
<keyword evidence="5" id="KW-1185">Reference proteome</keyword>
<feature type="binding site" evidence="2">
    <location>
        <position position="377"/>
    </location>
    <ligand>
        <name>Zn(2+)</name>
        <dbReference type="ChEBI" id="CHEBI:29105"/>
        <note>catalytic</note>
    </ligand>
</feature>
<proteinExistence type="predicted"/>
<gene>
    <name evidence="4" type="ORF">FHS56_000243</name>
</gene>
<feature type="binding site" evidence="2">
    <location>
        <position position="354"/>
    </location>
    <ligand>
        <name>Zn(2+)</name>
        <dbReference type="ChEBI" id="CHEBI:29105"/>
        <note>catalytic</note>
    </ligand>
</feature>
<keyword evidence="2" id="KW-0862">Zinc</keyword>
<evidence type="ECO:0000256" key="1">
    <source>
        <dbReference type="PIRSR" id="PIRSR634015-1"/>
    </source>
</evidence>
<feature type="domain" description="Peptidase M1 membrane alanine aminopeptidase" evidence="3">
    <location>
        <begin position="347"/>
        <end position="496"/>
    </location>
</feature>
<name>A0A846MN13_9BACT</name>
<reference evidence="4 5" key="1">
    <citation type="submission" date="2020-03" db="EMBL/GenBank/DDBJ databases">
        <title>Genomic Encyclopedia of Type Strains, Phase IV (KMG-IV): sequencing the most valuable type-strain genomes for metagenomic binning, comparative biology and taxonomic classification.</title>
        <authorList>
            <person name="Goeker M."/>
        </authorList>
    </citation>
    <scope>NUCLEOTIDE SEQUENCE [LARGE SCALE GENOMIC DNA]</scope>
    <source>
        <strain evidence="4 5">DSM 5718</strain>
    </source>
</reference>
<keyword evidence="2" id="KW-0479">Metal-binding</keyword>
<feature type="active site" description="Proton donor" evidence="1">
    <location>
        <position position="437"/>
    </location>
</feature>
<dbReference type="GO" id="GO:0008270">
    <property type="term" value="F:zinc ion binding"/>
    <property type="evidence" value="ECO:0007669"/>
    <property type="project" value="InterPro"/>
</dbReference>
<evidence type="ECO:0000313" key="5">
    <source>
        <dbReference type="Proteomes" id="UP000537126"/>
    </source>
</evidence>
<dbReference type="CDD" id="cd09604">
    <property type="entry name" value="M1_APN_like"/>
    <property type="match status" value="1"/>
</dbReference>
<evidence type="ECO:0000313" key="4">
    <source>
        <dbReference type="EMBL" id="NIK72757.1"/>
    </source>
</evidence>
<dbReference type="Proteomes" id="UP000537126">
    <property type="component" value="Unassembled WGS sequence"/>
</dbReference>
<comment type="cofactor">
    <cofactor evidence="2">
        <name>Zn(2+)</name>
        <dbReference type="ChEBI" id="CHEBI:29105"/>
    </cofactor>
    <text evidence="2">Binds 1 zinc ion per subunit.</text>
</comment>